<name>A0AAC9VSK1_9MYCO</name>
<evidence type="ECO:0000256" key="3">
    <source>
        <dbReference type="ARBA" id="ARBA00022490"/>
    </source>
</evidence>
<keyword evidence="6" id="KW-0119">Carbohydrate metabolism</keyword>
<dbReference type="EMBL" id="CP023147">
    <property type="protein sequence ID" value="ASW89312.1"/>
    <property type="molecule type" value="Genomic_DNA"/>
</dbReference>
<evidence type="ECO:0000256" key="6">
    <source>
        <dbReference type="ARBA" id="ARBA00023277"/>
    </source>
</evidence>
<dbReference type="GO" id="GO:0016791">
    <property type="term" value="F:phosphatase activity"/>
    <property type="evidence" value="ECO:0007669"/>
    <property type="project" value="InterPro"/>
</dbReference>
<evidence type="ECO:0000256" key="4">
    <source>
        <dbReference type="ARBA" id="ARBA00022723"/>
    </source>
</evidence>
<evidence type="ECO:0000256" key="1">
    <source>
        <dbReference type="ARBA" id="ARBA00004496"/>
    </source>
</evidence>
<comment type="similarity">
    <text evidence="2">Belongs to the GmhB family.</text>
</comment>
<accession>A0AAC9VSK1</accession>
<dbReference type="GO" id="GO:0005975">
    <property type="term" value="P:carbohydrate metabolic process"/>
    <property type="evidence" value="ECO:0007669"/>
    <property type="project" value="InterPro"/>
</dbReference>
<evidence type="ECO:0000256" key="2">
    <source>
        <dbReference type="ARBA" id="ARBA00005628"/>
    </source>
</evidence>
<dbReference type="PANTHER" id="PTHR42891:SF1">
    <property type="entry name" value="D-GLYCERO-BETA-D-MANNO-HEPTOSE-1,7-BISPHOSPHATE 7-PHOSPHATASE"/>
    <property type="match status" value="1"/>
</dbReference>
<comment type="subcellular location">
    <subcellularLocation>
        <location evidence="1">Cytoplasm</location>
    </subcellularLocation>
</comment>
<dbReference type="NCBIfam" id="TIGR01662">
    <property type="entry name" value="HAD-SF-IIIA"/>
    <property type="match status" value="1"/>
</dbReference>
<keyword evidence="4" id="KW-0479">Metal-binding</keyword>
<keyword evidence="3" id="KW-0963">Cytoplasm</keyword>
<dbReference type="Pfam" id="PF13242">
    <property type="entry name" value="Hydrolase_like"/>
    <property type="match status" value="1"/>
</dbReference>
<dbReference type="InterPro" id="IPR004446">
    <property type="entry name" value="Heptose_bisP_phosphatase"/>
</dbReference>
<dbReference type="GO" id="GO:0005737">
    <property type="term" value="C:cytoplasm"/>
    <property type="evidence" value="ECO:0007669"/>
    <property type="project" value="UniProtKB-SubCell"/>
</dbReference>
<evidence type="ECO:0000313" key="8">
    <source>
        <dbReference type="EMBL" id="ASW89312.1"/>
    </source>
</evidence>
<reference evidence="8 9" key="1">
    <citation type="submission" date="2017-08" db="EMBL/GenBank/DDBJ databases">
        <title>Phylogentic analysis of Mycobacterium avium complex whole genomes.</title>
        <authorList>
            <person name="Caverly L.J."/>
            <person name="Spilker T."/>
            <person name="LiPuma J."/>
        </authorList>
    </citation>
    <scope>NUCLEOTIDE SEQUENCE [LARGE SCALE GENOMIC DNA]</scope>
    <source>
        <strain evidence="8 9">FLAC0026</strain>
    </source>
</reference>
<organism evidence="8 9">
    <name type="scientific">Mycobacterium marseillense</name>
    <dbReference type="NCBI Taxonomy" id="701042"/>
    <lineage>
        <taxon>Bacteria</taxon>
        <taxon>Bacillati</taxon>
        <taxon>Actinomycetota</taxon>
        <taxon>Actinomycetes</taxon>
        <taxon>Mycobacteriales</taxon>
        <taxon>Mycobacteriaceae</taxon>
        <taxon>Mycobacterium</taxon>
        <taxon>Mycobacterium avium complex (MAC)</taxon>
    </lineage>
</organism>
<dbReference type="GO" id="GO:0046872">
    <property type="term" value="F:metal ion binding"/>
    <property type="evidence" value="ECO:0007669"/>
    <property type="project" value="UniProtKB-KW"/>
</dbReference>
<evidence type="ECO:0000313" key="9">
    <source>
        <dbReference type="Proteomes" id="UP000216246"/>
    </source>
</evidence>
<dbReference type="InterPro" id="IPR036412">
    <property type="entry name" value="HAD-like_sf"/>
</dbReference>
<sequence length="209" mass="21796">MPAPGPLHLRNGRSGIVSRALLTSAMTAADLRNVRTVFLDRDGTINVKAAEGEYIRSPAELELLPGAATALAALNTAGLRTVLVTNQRWLSEPASDPTHFTAVQDRLQQLLAGEGARIDAAYHCPHATNSCDCRKPGTGMLLRAATEHGFELTESVMIGDSDTDMRAGRAAGTATILLRSGGGASVDADIVVDDLAAAVELILSAQAAL</sequence>
<evidence type="ECO:0000256" key="7">
    <source>
        <dbReference type="ARBA" id="ARBA00031828"/>
    </source>
</evidence>
<evidence type="ECO:0000256" key="5">
    <source>
        <dbReference type="ARBA" id="ARBA00022801"/>
    </source>
</evidence>
<gene>
    <name evidence="8" type="ORF">CKJ54_04915</name>
</gene>
<keyword evidence="5" id="KW-0378">Hydrolase</keyword>
<dbReference type="InterPro" id="IPR006549">
    <property type="entry name" value="HAD-SF_hydro_IIIA"/>
</dbReference>
<dbReference type="NCBIfam" id="TIGR01656">
    <property type="entry name" value="Histidinol-ppas"/>
    <property type="match status" value="1"/>
</dbReference>
<dbReference type="KEGG" id="mmal:CKJ54_04915"/>
<protein>
    <recommendedName>
        <fullName evidence="7">D,D-heptose 1,7-bisphosphate phosphatase</fullName>
    </recommendedName>
</protein>
<dbReference type="Proteomes" id="UP000216246">
    <property type="component" value="Chromosome"/>
</dbReference>
<dbReference type="AlphaFoldDB" id="A0AAC9VSK1"/>
<proteinExistence type="inferred from homology"/>
<dbReference type="Gene3D" id="3.40.50.1000">
    <property type="entry name" value="HAD superfamily/HAD-like"/>
    <property type="match status" value="1"/>
</dbReference>
<dbReference type="SUPFAM" id="SSF56784">
    <property type="entry name" value="HAD-like"/>
    <property type="match status" value="1"/>
</dbReference>
<dbReference type="InterPro" id="IPR006543">
    <property type="entry name" value="Histidinol-phos"/>
</dbReference>
<dbReference type="PANTHER" id="PTHR42891">
    <property type="entry name" value="D-GLYCERO-BETA-D-MANNO-HEPTOSE-1,7-BISPHOSPHATE 7-PHOSPHATASE"/>
    <property type="match status" value="1"/>
</dbReference>
<dbReference type="InterPro" id="IPR023214">
    <property type="entry name" value="HAD_sf"/>
</dbReference>